<evidence type="ECO:0000313" key="1">
    <source>
        <dbReference type="EMBL" id="SFV31320.1"/>
    </source>
</evidence>
<gene>
    <name evidence="1" type="ORF">SAMN05216456_1303</name>
</gene>
<protein>
    <submittedName>
        <fullName evidence="1">Uncharacterized protein</fullName>
    </submittedName>
</protein>
<dbReference type="AlphaFoldDB" id="A0A1I7N9H3"/>
<reference evidence="1 2" key="1">
    <citation type="submission" date="2016-10" db="EMBL/GenBank/DDBJ databases">
        <authorList>
            <person name="de Groot N.N."/>
        </authorList>
    </citation>
    <scope>NUCLEOTIDE SEQUENCE [LARGE SCALE GENOMIC DNA]</scope>
    <source>
        <strain evidence="1 2">IPL20</strain>
    </source>
</reference>
<name>A0A1I7N9H3_9HYPH</name>
<dbReference type="EMBL" id="FPCK01000001">
    <property type="protein sequence ID" value="SFV31320.1"/>
    <property type="molecule type" value="Genomic_DNA"/>
</dbReference>
<evidence type="ECO:0000313" key="2">
    <source>
        <dbReference type="Proteomes" id="UP000199074"/>
    </source>
</evidence>
<sequence>MDNGNWEKQRARDQKTPVSVCEANVEVVEPACRARQRKSDTEYRPENITHSYPRMSANLDRIATQTPSETQTYWWSTEQLAIRAAAPG</sequence>
<proteinExistence type="predicted"/>
<dbReference type="STRING" id="429728.SAMN05216456_1303"/>
<accession>A0A1I7N9H3</accession>
<keyword evidence="2" id="KW-1185">Reference proteome</keyword>
<dbReference type="Proteomes" id="UP000199074">
    <property type="component" value="Unassembled WGS sequence"/>
</dbReference>
<organism evidence="1 2">
    <name type="scientific">Devosia crocina</name>
    <dbReference type="NCBI Taxonomy" id="429728"/>
    <lineage>
        <taxon>Bacteria</taxon>
        <taxon>Pseudomonadati</taxon>
        <taxon>Pseudomonadota</taxon>
        <taxon>Alphaproteobacteria</taxon>
        <taxon>Hyphomicrobiales</taxon>
        <taxon>Devosiaceae</taxon>
        <taxon>Devosia</taxon>
    </lineage>
</organism>
<dbReference type="RefSeq" id="WP_175528485.1">
    <property type="nucleotide sequence ID" value="NZ_FPCK01000001.1"/>
</dbReference>